<evidence type="ECO:0000259" key="10">
    <source>
        <dbReference type="PROSITE" id="PS50893"/>
    </source>
</evidence>
<evidence type="ECO:0000256" key="6">
    <source>
        <dbReference type="ARBA" id="ARBA00022741"/>
    </source>
</evidence>
<dbReference type="SUPFAM" id="SSF52540">
    <property type="entry name" value="P-loop containing nucleoside triphosphate hydrolases"/>
    <property type="match status" value="1"/>
</dbReference>
<dbReference type="GO" id="GO:0015833">
    <property type="term" value="P:peptide transport"/>
    <property type="evidence" value="ECO:0007669"/>
    <property type="project" value="InterPro"/>
</dbReference>
<reference evidence="11 12" key="1">
    <citation type="submission" date="2019-09" db="EMBL/GenBank/DDBJ databases">
        <title>Serinicoccus pratensis sp. nov., isolated from meadow soil.</title>
        <authorList>
            <person name="Zhang W."/>
        </authorList>
    </citation>
    <scope>NUCLEOTIDE SEQUENCE [LARGE SCALE GENOMIC DNA]</scope>
    <source>
        <strain evidence="11 12">W204</strain>
    </source>
</reference>
<evidence type="ECO:0000256" key="8">
    <source>
        <dbReference type="ARBA" id="ARBA00022967"/>
    </source>
</evidence>
<dbReference type="AlphaFoldDB" id="A0A5J6V759"/>
<dbReference type="InterPro" id="IPR050388">
    <property type="entry name" value="ABC_Ni/Peptide_Import"/>
</dbReference>
<evidence type="ECO:0000256" key="3">
    <source>
        <dbReference type="ARBA" id="ARBA00022448"/>
    </source>
</evidence>
<comment type="subcellular location">
    <subcellularLocation>
        <location evidence="1">Cell membrane</location>
        <topology evidence="1">Peripheral membrane protein</topology>
    </subcellularLocation>
</comment>
<dbReference type="PANTHER" id="PTHR43297">
    <property type="entry name" value="OLIGOPEPTIDE TRANSPORT ATP-BINDING PROTEIN APPD"/>
    <property type="match status" value="1"/>
</dbReference>
<evidence type="ECO:0000256" key="5">
    <source>
        <dbReference type="ARBA" id="ARBA00022519"/>
    </source>
</evidence>
<dbReference type="GO" id="GO:0016887">
    <property type="term" value="F:ATP hydrolysis activity"/>
    <property type="evidence" value="ECO:0007669"/>
    <property type="project" value="InterPro"/>
</dbReference>
<keyword evidence="12" id="KW-1185">Reference proteome</keyword>
<dbReference type="InterPro" id="IPR003593">
    <property type="entry name" value="AAA+_ATPase"/>
</dbReference>
<dbReference type="SMART" id="SM00382">
    <property type="entry name" value="AAA"/>
    <property type="match status" value="1"/>
</dbReference>
<dbReference type="CDD" id="cd03257">
    <property type="entry name" value="ABC_NikE_OppD_transporters"/>
    <property type="match status" value="1"/>
</dbReference>
<keyword evidence="6" id="KW-0547">Nucleotide-binding</keyword>
<dbReference type="EMBL" id="CP044427">
    <property type="protein sequence ID" value="QFG69669.1"/>
    <property type="molecule type" value="Genomic_DNA"/>
</dbReference>
<organism evidence="11 12">
    <name type="scientific">Ornithinimicrobium pratense</name>
    <dbReference type="NCBI Taxonomy" id="2593973"/>
    <lineage>
        <taxon>Bacteria</taxon>
        <taxon>Bacillati</taxon>
        <taxon>Actinomycetota</taxon>
        <taxon>Actinomycetes</taxon>
        <taxon>Micrococcales</taxon>
        <taxon>Ornithinimicrobiaceae</taxon>
        <taxon>Ornithinimicrobium</taxon>
    </lineage>
</organism>
<evidence type="ECO:0000256" key="2">
    <source>
        <dbReference type="ARBA" id="ARBA00005417"/>
    </source>
</evidence>
<proteinExistence type="inferred from homology"/>
<comment type="similarity">
    <text evidence="2">Belongs to the ABC transporter superfamily.</text>
</comment>
<dbReference type="InterPro" id="IPR013563">
    <property type="entry name" value="Oligopep_ABC_C"/>
</dbReference>
<evidence type="ECO:0000313" key="12">
    <source>
        <dbReference type="Proteomes" id="UP000326546"/>
    </source>
</evidence>
<dbReference type="PROSITE" id="PS50893">
    <property type="entry name" value="ABC_TRANSPORTER_2"/>
    <property type="match status" value="1"/>
</dbReference>
<evidence type="ECO:0000313" key="11">
    <source>
        <dbReference type="EMBL" id="QFG69669.1"/>
    </source>
</evidence>
<dbReference type="FunFam" id="3.40.50.300:FF:000016">
    <property type="entry name" value="Oligopeptide ABC transporter ATP-binding component"/>
    <property type="match status" value="1"/>
</dbReference>
<evidence type="ECO:0000256" key="7">
    <source>
        <dbReference type="ARBA" id="ARBA00022840"/>
    </source>
</evidence>
<keyword evidence="5" id="KW-0997">Cell inner membrane</keyword>
<keyword evidence="9" id="KW-0472">Membrane</keyword>
<keyword evidence="4" id="KW-1003">Cell membrane</keyword>
<keyword evidence="8" id="KW-1278">Translocase</keyword>
<dbReference type="OrthoDB" id="8481147at2"/>
<dbReference type="PANTHER" id="PTHR43297:SF14">
    <property type="entry name" value="ATPASE AAA-TYPE CORE DOMAIN-CONTAINING PROTEIN"/>
    <property type="match status" value="1"/>
</dbReference>
<dbReference type="InterPro" id="IPR003439">
    <property type="entry name" value="ABC_transporter-like_ATP-bd"/>
</dbReference>
<evidence type="ECO:0000256" key="1">
    <source>
        <dbReference type="ARBA" id="ARBA00004202"/>
    </source>
</evidence>
<gene>
    <name evidence="11" type="ORF">FY030_14035</name>
</gene>
<accession>A0A5J6V759</accession>
<dbReference type="InterPro" id="IPR017871">
    <property type="entry name" value="ABC_transporter-like_CS"/>
</dbReference>
<sequence>MTSGPTPPTGGTAEAAPVLEVSGLNVGTRHTPLLHDLAFTIRRGERVGLIGESGSGKSLTALAIMGLLGEGLHAEGDVRLSGRTPATRNLLTVGEREMAKLRGDAMSMVFQEPMTALNPTMRAGAQVAEVMTIHGTRSRPEARQRAIELLDQVGLADPTHVARAYPHELSGGQRQRVVIAIALANDPALLICDEPTTALDVTVQATVLDLVVRGVQERDAAMLFITHDLAVVATVCERVLVMYGGRIVEAGPINQVFTDPRHRYTQGLIAASDLSGADGARRERAALPTIPGTVPPAGRFPEGCVFRTRCPHATEVCRTRPPWTSRGQHPAGVSASGFACFHPAGVGDG</sequence>
<dbReference type="KEGG" id="serw:FY030_14035"/>
<dbReference type="GO" id="GO:0005886">
    <property type="term" value="C:plasma membrane"/>
    <property type="evidence" value="ECO:0007669"/>
    <property type="project" value="UniProtKB-SubCell"/>
</dbReference>
<protein>
    <submittedName>
        <fullName evidence="11">ABC transporter ATP-binding protein</fullName>
    </submittedName>
</protein>
<dbReference type="Pfam" id="PF00005">
    <property type="entry name" value="ABC_tran"/>
    <property type="match status" value="1"/>
</dbReference>
<dbReference type="NCBIfam" id="TIGR01727">
    <property type="entry name" value="oligo_HPY"/>
    <property type="match status" value="1"/>
</dbReference>
<dbReference type="Gene3D" id="3.40.50.300">
    <property type="entry name" value="P-loop containing nucleotide triphosphate hydrolases"/>
    <property type="match status" value="1"/>
</dbReference>
<evidence type="ECO:0000256" key="9">
    <source>
        <dbReference type="ARBA" id="ARBA00023136"/>
    </source>
</evidence>
<dbReference type="InterPro" id="IPR027417">
    <property type="entry name" value="P-loop_NTPase"/>
</dbReference>
<dbReference type="Proteomes" id="UP000326546">
    <property type="component" value="Chromosome"/>
</dbReference>
<dbReference type="Pfam" id="PF08352">
    <property type="entry name" value="oligo_HPY"/>
    <property type="match status" value="1"/>
</dbReference>
<feature type="domain" description="ABC transporter" evidence="10">
    <location>
        <begin position="19"/>
        <end position="269"/>
    </location>
</feature>
<evidence type="ECO:0000256" key="4">
    <source>
        <dbReference type="ARBA" id="ARBA00022475"/>
    </source>
</evidence>
<keyword evidence="7 11" id="KW-0067">ATP-binding</keyword>
<name>A0A5J6V759_9MICO</name>
<dbReference type="PROSITE" id="PS00211">
    <property type="entry name" value="ABC_TRANSPORTER_1"/>
    <property type="match status" value="1"/>
</dbReference>
<keyword evidence="3" id="KW-0813">Transport</keyword>
<dbReference type="GO" id="GO:0005524">
    <property type="term" value="F:ATP binding"/>
    <property type="evidence" value="ECO:0007669"/>
    <property type="project" value="UniProtKB-KW"/>
</dbReference>